<feature type="domain" description="Protein kinase" evidence="9">
    <location>
        <begin position="71"/>
        <end position="336"/>
    </location>
</feature>
<dbReference type="SUPFAM" id="SSF56112">
    <property type="entry name" value="Protein kinase-like (PK-like)"/>
    <property type="match status" value="1"/>
</dbReference>
<evidence type="ECO:0000256" key="4">
    <source>
        <dbReference type="ARBA" id="ARBA00022741"/>
    </source>
</evidence>
<dbReference type="GO" id="GO:0005524">
    <property type="term" value="F:ATP binding"/>
    <property type="evidence" value="ECO:0007669"/>
    <property type="project" value="UniProtKB-UniRule"/>
</dbReference>
<dbReference type="Gene3D" id="1.10.510.10">
    <property type="entry name" value="Transferase(Phosphotransferase) domain 1"/>
    <property type="match status" value="1"/>
</dbReference>
<dbReference type="PANTHER" id="PTHR43289:SF6">
    <property type="entry name" value="SERINE_THREONINE-PROTEIN KINASE NEKL-3"/>
    <property type="match status" value="1"/>
</dbReference>
<dbReference type="EMBL" id="JAFLCK010000004">
    <property type="protein sequence ID" value="MBN8659590.1"/>
    <property type="molecule type" value="Genomic_DNA"/>
</dbReference>
<dbReference type="InterPro" id="IPR008271">
    <property type="entry name" value="Ser/Thr_kinase_AS"/>
</dbReference>
<keyword evidence="2 10" id="KW-0723">Serine/threonine-protein kinase</keyword>
<dbReference type="InterPro" id="IPR000719">
    <property type="entry name" value="Prot_kinase_dom"/>
</dbReference>
<dbReference type="CDD" id="cd14014">
    <property type="entry name" value="STKc_PknB_like"/>
    <property type="match status" value="1"/>
</dbReference>
<dbReference type="Gene3D" id="3.30.200.20">
    <property type="entry name" value="Phosphorylase Kinase, domain 1"/>
    <property type="match status" value="1"/>
</dbReference>
<name>A0A8J7TK78_9BACT</name>
<dbReference type="InterPro" id="IPR032675">
    <property type="entry name" value="LRR_dom_sf"/>
</dbReference>
<dbReference type="PROSITE" id="PS50011">
    <property type="entry name" value="PROTEIN_KINASE_DOM"/>
    <property type="match status" value="1"/>
</dbReference>
<feature type="region of interest" description="Disordered" evidence="8">
    <location>
        <begin position="1"/>
        <end position="38"/>
    </location>
</feature>
<evidence type="ECO:0000256" key="7">
    <source>
        <dbReference type="PROSITE-ProRule" id="PRU10141"/>
    </source>
</evidence>
<keyword evidence="4 7" id="KW-0547">Nucleotide-binding</keyword>
<dbReference type="PROSITE" id="PS00107">
    <property type="entry name" value="PROTEIN_KINASE_ATP"/>
    <property type="match status" value="1"/>
</dbReference>
<dbReference type="PANTHER" id="PTHR43289">
    <property type="entry name" value="MITOGEN-ACTIVATED PROTEIN KINASE KINASE KINASE 20-RELATED"/>
    <property type="match status" value="1"/>
</dbReference>
<comment type="caution">
    <text evidence="10">The sequence shown here is derived from an EMBL/GenBank/DDBJ whole genome shotgun (WGS) entry which is preliminary data.</text>
</comment>
<dbReference type="Pfam" id="PF00069">
    <property type="entry name" value="Pkinase"/>
    <property type="match status" value="1"/>
</dbReference>
<dbReference type="AlphaFoldDB" id="A0A8J7TK78"/>
<feature type="binding site" evidence="7">
    <location>
        <position position="100"/>
    </location>
    <ligand>
        <name>ATP</name>
        <dbReference type="ChEBI" id="CHEBI:30616"/>
    </ligand>
</feature>
<reference evidence="10" key="1">
    <citation type="submission" date="2021-02" db="EMBL/GenBank/DDBJ databases">
        <title>Genome-Resolved Metagenomics of a Microbial Community Performing Photosynthetic Biological Nutrient Removal.</title>
        <authorList>
            <person name="Mcdaniel E.A."/>
        </authorList>
    </citation>
    <scope>NUCLEOTIDE SEQUENCE</scope>
    <source>
        <strain evidence="10">UWPOB_OBS1</strain>
    </source>
</reference>
<evidence type="ECO:0000313" key="11">
    <source>
        <dbReference type="Proteomes" id="UP000664277"/>
    </source>
</evidence>
<dbReference type="SUPFAM" id="SSF52047">
    <property type="entry name" value="RNI-like"/>
    <property type="match status" value="1"/>
</dbReference>
<evidence type="ECO:0000256" key="5">
    <source>
        <dbReference type="ARBA" id="ARBA00022777"/>
    </source>
</evidence>
<dbReference type="EC" id="2.7.11.1" evidence="1"/>
<protein>
    <recommendedName>
        <fullName evidence="1">non-specific serine/threonine protein kinase</fullName>
        <ecNumber evidence="1">2.7.11.1</ecNumber>
    </recommendedName>
</protein>
<evidence type="ECO:0000259" key="9">
    <source>
        <dbReference type="PROSITE" id="PS50011"/>
    </source>
</evidence>
<dbReference type="GO" id="GO:0004674">
    <property type="term" value="F:protein serine/threonine kinase activity"/>
    <property type="evidence" value="ECO:0007669"/>
    <property type="project" value="UniProtKB-KW"/>
</dbReference>
<dbReference type="PROSITE" id="PS00108">
    <property type="entry name" value="PROTEIN_KINASE_ST"/>
    <property type="match status" value="1"/>
</dbReference>
<keyword evidence="6 7" id="KW-0067">ATP-binding</keyword>
<dbReference type="InterPro" id="IPR011009">
    <property type="entry name" value="Kinase-like_dom_sf"/>
</dbReference>
<dbReference type="Gene3D" id="3.80.10.10">
    <property type="entry name" value="Ribonuclease Inhibitor"/>
    <property type="match status" value="1"/>
</dbReference>
<evidence type="ECO:0000256" key="3">
    <source>
        <dbReference type="ARBA" id="ARBA00022679"/>
    </source>
</evidence>
<proteinExistence type="predicted"/>
<evidence type="ECO:0000256" key="2">
    <source>
        <dbReference type="ARBA" id="ARBA00022527"/>
    </source>
</evidence>
<evidence type="ECO:0000256" key="8">
    <source>
        <dbReference type="SAM" id="MobiDB-lite"/>
    </source>
</evidence>
<dbReference type="InterPro" id="IPR017441">
    <property type="entry name" value="Protein_kinase_ATP_BS"/>
</dbReference>
<evidence type="ECO:0000313" key="10">
    <source>
        <dbReference type="EMBL" id="MBN8659590.1"/>
    </source>
</evidence>
<evidence type="ECO:0000256" key="6">
    <source>
        <dbReference type="ARBA" id="ARBA00022840"/>
    </source>
</evidence>
<sequence length="771" mass="85874">MSPSSSNVGGTGGSGFSECDRISAQEDSESSLSPYGFPSEPTGPIHSPGFVSTASVFSQQYKVGDVVDGVYELVSVLGRGGMGVVFAARHKLLGKLYALKLINKAEVDEIVLARFKAEAMVLARLRHRAIVSVHNMGVDRGRCIYYVMDLLDGETLSAHIKNNGPLHFEQAIGIFSEVAEALGVAHERGIVHRDVKPSNIMLIAGEKYGELQTRLVDFGIARLNIGSQSHTATGSIFGTPFYMSPEQCEGATVDGRSDIYSLGCSLFETLTGRPPFRGGNPFQTFYMHLNMEPPTLTSVNPQGDFPGPLEDCLRKMLAKNPENRYRDTKALLHDFERVLGGKPVALELRLRQEEMLESDPDEDAEDSEPESAGIGSRIFAPALIAISLAFGSGAVFWSQQKFSTQPTKIEKIVDRQVASAAKDLQQDPRKESFERPYKMRSVLESPRVEAGAGLDAAGATQEEFEAVDSFYLFRYKPLEQAQYIATQKFILSKRPGFRYATRKPQPGFVFPNDFVAGEIQIGSSNPRHAYGFIARKKDEPVTFYLNAGTRDYPELIDYFADGDLYGLEFISNKYEHILNRCMSWKSLRVLSFFNPLSKCIPRHERYDECDIDKTVLSKVEKMPWLIGLGLCGPEISGGDVARLKILPKLKILKLKRIADTPSLYPSLQKSSNLNELWLVATDTTDGELSEIAKIPNLETLRIRRSKLTPASLMAFKKMKKLKHLYLDRHWSEDELAKFKAEIPGFQTEPIYDSTYMQLMPPGLESRSGEDF</sequence>
<dbReference type="FunFam" id="1.10.510.10:FF:000021">
    <property type="entry name" value="Serine/threonine protein kinase"/>
    <property type="match status" value="1"/>
</dbReference>
<accession>A0A8J7TK78</accession>
<keyword evidence="5 10" id="KW-0418">Kinase</keyword>
<dbReference type="Proteomes" id="UP000664277">
    <property type="component" value="Unassembled WGS sequence"/>
</dbReference>
<evidence type="ECO:0000256" key="1">
    <source>
        <dbReference type="ARBA" id="ARBA00012513"/>
    </source>
</evidence>
<gene>
    <name evidence="10" type="ORF">J0M35_04460</name>
</gene>
<dbReference type="SMART" id="SM00220">
    <property type="entry name" value="S_TKc"/>
    <property type="match status" value="1"/>
</dbReference>
<keyword evidence="3" id="KW-0808">Transferase</keyword>
<organism evidence="10 11">
    <name type="scientific">Candidatus Obscuribacter phosphatis</name>
    <dbReference type="NCBI Taxonomy" id="1906157"/>
    <lineage>
        <taxon>Bacteria</taxon>
        <taxon>Bacillati</taxon>
        <taxon>Candidatus Melainabacteria</taxon>
        <taxon>Candidatus Obscuribacterales</taxon>
        <taxon>Candidatus Obscuribacteraceae</taxon>
        <taxon>Candidatus Obscuribacter</taxon>
    </lineage>
</organism>